<dbReference type="PANTHER" id="PTHR40254:SF1">
    <property type="entry name" value="BLR0577 PROTEIN"/>
    <property type="match status" value="1"/>
</dbReference>
<evidence type="ECO:0000313" key="4">
    <source>
        <dbReference type="Proteomes" id="UP000486760"/>
    </source>
</evidence>
<dbReference type="InterPro" id="IPR036188">
    <property type="entry name" value="FAD/NAD-bd_sf"/>
</dbReference>
<accession>A0A7V7KHU0</accession>
<reference evidence="3 4" key="1">
    <citation type="submission" date="2019-08" db="EMBL/GenBank/DDBJ databases">
        <title>Bioinformatics analysis of the strain L3 and L5.</title>
        <authorList>
            <person name="Li X."/>
        </authorList>
    </citation>
    <scope>NUCLEOTIDE SEQUENCE [LARGE SCALE GENOMIC DNA]</scope>
    <source>
        <strain evidence="3 4">L5</strain>
    </source>
</reference>
<proteinExistence type="predicted"/>
<evidence type="ECO:0000313" key="3">
    <source>
        <dbReference type="EMBL" id="KAA0013896.1"/>
    </source>
</evidence>
<dbReference type="AlphaFoldDB" id="A0A7V7KHU0"/>
<evidence type="ECO:0000256" key="1">
    <source>
        <dbReference type="SAM" id="MobiDB-lite"/>
    </source>
</evidence>
<dbReference type="InterPro" id="IPR038732">
    <property type="entry name" value="HpyO/CreE_NAD-binding"/>
</dbReference>
<comment type="caution">
    <text evidence="3">The sequence shown here is derived from an EMBL/GenBank/DDBJ whole genome shotgun (WGS) entry which is preliminary data.</text>
</comment>
<feature type="region of interest" description="Disordered" evidence="1">
    <location>
        <begin position="601"/>
        <end position="632"/>
    </location>
</feature>
<organism evidence="3 4">
    <name type="scientific">Billgrantia pellis</name>
    <dbReference type="NCBI Taxonomy" id="2606936"/>
    <lineage>
        <taxon>Bacteria</taxon>
        <taxon>Pseudomonadati</taxon>
        <taxon>Pseudomonadota</taxon>
        <taxon>Gammaproteobacteria</taxon>
        <taxon>Oceanospirillales</taxon>
        <taxon>Halomonadaceae</taxon>
        <taxon>Billgrantia</taxon>
    </lineage>
</organism>
<protein>
    <recommendedName>
        <fullName evidence="2">FAD-dependent urate hydroxylase HpyO/Asp monooxygenase CreE-like FAD/NAD(P)-binding domain-containing protein</fullName>
    </recommendedName>
</protein>
<dbReference type="InterPro" id="IPR052189">
    <property type="entry name" value="L-asp_N-monooxygenase_NS-form"/>
</dbReference>
<feature type="domain" description="FAD-dependent urate hydroxylase HpyO/Asp monooxygenase CreE-like FAD/NAD(P)-binding" evidence="2">
    <location>
        <begin position="1"/>
        <end position="173"/>
    </location>
</feature>
<sequence>MGPRGISVLEKLIKYIEEVSLDGQEVEIMMIDPGPCGEGAHSSDQHEDLLINTVASQISIFGLNSLVNGAHGPSLTEWARQAGYRRIGNRYRISNSGEGEAISDADYLPRRLLGQYLGWAFEQMTRSLPERIQIRHIRRRVFDLRKIDDETFLLELDEGTQLLANYIVLATGHGTRSPTETDLKYQSFASTAENINPSAAYYRSPYPTENLATIHERACVAIQGLGLTAYDVISSLTSARGGWFRETKDRLEYIPSGNEPRILLVSRNCLPFAARGINQKGLTGSHQAAFFTLKSVDSLRHTAIVARGSPRLNYEHEVLPLIKLEMAYAYRLALQDGKVDPAEFVPSDEECEAIDRLLDPLAYEKFSSLEHFRDYFRRQVEEDLRHACLGNLTSPVKAAADVLRDTREALRAAVEFGGLTPSSHRVFVESFVPTANRISFGPPKQRNAELLALMEAGVLSVAGGPGNEIELDRERGQFCIVSRLGKEPARDYADVLISARLDVYSPLTDSSPLSNNLLASGIARPYLNGDYHPGGLDISQDLKVIDSKGCVHDRLWAIGIPIEGPHFYTHALPRSSKASRFSLDAEQCALQIVEVLSRRHASPSVKNQMEEEHKKKHQLQPARTEEATKKIA</sequence>
<dbReference type="PANTHER" id="PTHR40254">
    <property type="entry name" value="BLR0577 PROTEIN"/>
    <property type="match status" value="1"/>
</dbReference>
<keyword evidence="4" id="KW-1185">Reference proteome</keyword>
<feature type="compositionally biased region" description="Basic and acidic residues" evidence="1">
    <location>
        <begin position="623"/>
        <end position="632"/>
    </location>
</feature>
<dbReference type="Pfam" id="PF13454">
    <property type="entry name" value="NAD_binding_9"/>
    <property type="match status" value="1"/>
</dbReference>
<dbReference type="SUPFAM" id="SSF51905">
    <property type="entry name" value="FAD/NAD(P)-binding domain"/>
    <property type="match status" value="1"/>
</dbReference>
<evidence type="ECO:0000259" key="2">
    <source>
        <dbReference type="Pfam" id="PF13454"/>
    </source>
</evidence>
<name>A0A7V7KHU0_9GAMM</name>
<dbReference type="Proteomes" id="UP000486760">
    <property type="component" value="Unassembled WGS sequence"/>
</dbReference>
<dbReference type="EMBL" id="VTPY01000002">
    <property type="protein sequence ID" value="KAA0013896.1"/>
    <property type="molecule type" value="Genomic_DNA"/>
</dbReference>
<gene>
    <name evidence="3" type="ORF">F0A17_05415</name>
</gene>